<dbReference type="EMBL" id="JARTLD010000083">
    <property type="protein sequence ID" value="MED5020913.1"/>
    <property type="molecule type" value="Genomic_DNA"/>
</dbReference>
<accession>A0ABU6Q2U3</accession>
<feature type="transmembrane region" description="Helical" evidence="1">
    <location>
        <begin position="12"/>
        <end position="31"/>
    </location>
</feature>
<evidence type="ECO:0000313" key="2">
    <source>
        <dbReference type="EMBL" id="MED5020913.1"/>
    </source>
</evidence>
<reference evidence="2 3" key="1">
    <citation type="submission" date="2023-03" db="EMBL/GenBank/DDBJ databases">
        <title>Bacillus Genome Sequencing.</title>
        <authorList>
            <person name="Dunlap C."/>
        </authorList>
    </citation>
    <scope>NUCLEOTIDE SEQUENCE [LARGE SCALE GENOMIC DNA]</scope>
    <source>
        <strain evidence="2 3">NRS-52</strain>
    </source>
</reference>
<evidence type="ECO:0000256" key="1">
    <source>
        <dbReference type="SAM" id="Phobius"/>
    </source>
</evidence>
<protein>
    <submittedName>
        <fullName evidence="2">Uncharacterized protein</fullName>
    </submittedName>
</protein>
<organism evidence="2 3">
    <name type="scientific">Paenibacillus chibensis</name>
    <dbReference type="NCBI Taxonomy" id="59846"/>
    <lineage>
        <taxon>Bacteria</taxon>
        <taxon>Bacillati</taxon>
        <taxon>Bacillota</taxon>
        <taxon>Bacilli</taxon>
        <taxon>Bacillales</taxon>
        <taxon>Paenibacillaceae</taxon>
        <taxon>Paenibacillus</taxon>
    </lineage>
</organism>
<dbReference type="RefSeq" id="WP_328282330.1">
    <property type="nucleotide sequence ID" value="NZ_JARTLD010000083.1"/>
</dbReference>
<feature type="transmembrane region" description="Helical" evidence="1">
    <location>
        <begin position="69"/>
        <end position="93"/>
    </location>
</feature>
<keyword evidence="1" id="KW-1133">Transmembrane helix</keyword>
<keyword evidence="1" id="KW-0472">Membrane</keyword>
<sequence length="101" mass="11327">MLKRRGRHEGALCWAALTAGLLCFLFVYVIPLQIPPERFPYSGFALVLLTVASFSLALAGLIRNAPRRWLLRIALVLSLSLPIFWLMVVLWLLGVAFGTMQ</sequence>
<keyword evidence="3" id="KW-1185">Reference proteome</keyword>
<feature type="transmembrane region" description="Helical" evidence="1">
    <location>
        <begin position="43"/>
        <end position="62"/>
    </location>
</feature>
<name>A0ABU6Q2U3_9BACL</name>
<dbReference type="Proteomes" id="UP001343257">
    <property type="component" value="Unassembled WGS sequence"/>
</dbReference>
<gene>
    <name evidence="2" type="ORF">P9847_26990</name>
</gene>
<comment type="caution">
    <text evidence="2">The sequence shown here is derived from an EMBL/GenBank/DDBJ whole genome shotgun (WGS) entry which is preliminary data.</text>
</comment>
<keyword evidence="1" id="KW-0812">Transmembrane</keyword>
<proteinExistence type="predicted"/>
<evidence type="ECO:0000313" key="3">
    <source>
        <dbReference type="Proteomes" id="UP001343257"/>
    </source>
</evidence>